<dbReference type="Pfam" id="PF02417">
    <property type="entry name" value="Chromate_transp"/>
    <property type="match status" value="1"/>
</dbReference>
<evidence type="ECO:0000256" key="4">
    <source>
        <dbReference type="ARBA" id="ARBA00022692"/>
    </source>
</evidence>
<evidence type="ECO:0000256" key="6">
    <source>
        <dbReference type="ARBA" id="ARBA00023136"/>
    </source>
</evidence>
<dbReference type="AlphaFoldDB" id="A0A9D1A3F9"/>
<comment type="subcellular location">
    <subcellularLocation>
        <location evidence="1">Cell membrane</location>
        <topology evidence="1">Multi-pass membrane protein</topology>
    </subcellularLocation>
</comment>
<dbReference type="PANTHER" id="PTHR43663">
    <property type="entry name" value="CHROMATE TRANSPORT PROTEIN-RELATED"/>
    <property type="match status" value="1"/>
</dbReference>
<evidence type="ECO:0000313" key="9">
    <source>
        <dbReference type="Proteomes" id="UP000824250"/>
    </source>
</evidence>
<dbReference type="InterPro" id="IPR003370">
    <property type="entry name" value="Chromate_transpt"/>
</dbReference>
<gene>
    <name evidence="8" type="ORF">IAB28_05045</name>
</gene>
<evidence type="ECO:0000256" key="1">
    <source>
        <dbReference type="ARBA" id="ARBA00004651"/>
    </source>
</evidence>
<proteinExistence type="inferred from homology"/>
<keyword evidence="3" id="KW-1003">Cell membrane</keyword>
<dbReference type="EMBL" id="DVGC01000027">
    <property type="protein sequence ID" value="HIR05316.1"/>
    <property type="molecule type" value="Genomic_DNA"/>
</dbReference>
<feature type="transmembrane region" description="Helical" evidence="7">
    <location>
        <begin position="7"/>
        <end position="26"/>
    </location>
</feature>
<feature type="transmembrane region" description="Helical" evidence="7">
    <location>
        <begin position="143"/>
        <end position="172"/>
    </location>
</feature>
<feature type="transmembrane region" description="Helical" evidence="7">
    <location>
        <begin position="111"/>
        <end position="131"/>
    </location>
</feature>
<dbReference type="InterPro" id="IPR052518">
    <property type="entry name" value="CHR_Transporter"/>
</dbReference>
<comment type="caution">
    <text evidence="8">The sequence shown here is derived from an EMBL/GenBank/DDBJ whole genome shotgun (WGS) entry which is preliminary data.</text>
</comment>
<keyword evidence="5 7" id="KW-1133">Transmembrane helix</keyword>
<dbReference type="Proteomes" id="UP000824250">
    <property type="component" value="Unassembled WGS sequence"/>
</dbReference>
<evidence type="ECO:0000256" key="2">
    <source>
        <dbReference type="ARBA" id="ARBA00005262"/>
    </source>
</evidence>
<feature type="transmembrane region" description="Helical" evidence="7">
    <location>
        <begin position="74"/>
        <end position="99"/>
    </location>
</feature>
<keyword evidence="4 7" id="KW-0812">Transmembrane</keyword>
<evidence type="ECO:0000256" key="5">
    <source>
        <dbReference type="ARBA" id="ARBA00022989"/>
    </source>
</evidence>
<dbReference type="GO" id="GO:0005886">
    <property type="term" value="C:plasma membrane"/>
    <property type="evidence" value="ECO:0007669"/>
    <property type="project" value="UniProtKB-SubCell"/>
</dbReference>
<reference evidence="8" key="1">
    <citation type="submission" date="2020-10" db="EMBL/GenBank/DDBJ databases">
        <authorList>
            <person name="Gilroy R."/>
        </authorList>
    </citation>
    <scope>NUCLEOTIDE SEQUENCE</scope>
    <source>
        <strain evidence="8">CHK180-2868</strain>
    </source>
</reference>
<dbReference type="GO" id="GO:0015109">
    <property type="term" value="F:chromate transmembrane transporter activity"/>
    <property type="evidence" value="ECO:0007669"/>
    <property type="project" value="InterPro"/>
</dbReference>
<sequence length="180" mass="19180">MNKYSDLFLTFARIGGLTFGGGYAMLPMLQREVVEKRGWATEEELMNYYAIGQCTPGIIAVNTATFVGQKVAGILGGIVATFGVAFPSLVIICIITAFIQNFADLPIVQNAFAGIRVCVCVLIFNAVLKLWKKSVVDKATAVICVLILVGSVFTELSPILFVIVAGVLGVILKSRGGKTA</sequence>
<reference evidence="8" key="2">
    <citation type="journal article" date="2021" name="PeerJ">
        <title>Extensive microbial diversity within the chicken gut microbiome revealed by metagenomics and culture.</title>
        <authorList>
            <person name="Gilroy R."/>
            <person name="Ravi A."/>
            <person name="Getino M."/>
            <person name="Pursley I."/>
            <person name="Horton D.L."/>
            <person name="Alikhan N.F."/>
            <person name="Baker D."/>
            <person name="Gharbi K."/>
            <person name="Hall N."/>
            <person name="Watson M."/>
            <person name="Adriaenssens E.M."/>
            <person name="Foster-Nyarko E."/>
            <person name="Jarju S."/>
            <person name="Secka A."/>
            <person name="Antonio M."/>
            <person name="Oren A."/>
            <person name="Chaudhuri R.R."/>
            <person name="La Ragione R."/>
            <person name="Hildebrand F."/>
            <person name="Pallen M.J."/>
        </authorList>
    </citation>
    <scope>NUCLEOTIDE SEQUENCE</scope>
    <source>
        <strain evidence="8">CHK180-2868</strain>
    </source>
</reference>
<evidence type="ECO:0000256" key="7">
    <source>
        <dbReference type="SAM" id="Phobius"/>
    </source>
</evidence>
<comment type="similarity">
    <text evidence="2">Belongs to the chromate ion transporter (CHR) (TC 2.A.51) family.</text>
</comment>
<feature type="transmembrane region" description="Helical" evidence="7">
    <location>
        <begin position="46"/>
        <end position="67"/>
    </location>
</feature>
<organism evidence="8 9">
    <name type="scientific">Candidatus Copromonas faecavium</name>
    <name type="common">nom. illeg.</name>
    <dbReference type="NCBI Taxonomy" id="2840740"/>
    <lineage>
        <taxon>Bacteria</taxon>
        <taxon>Bacillati</taxon>
        <taxon>Bacillota</taxon>
        <taxon>Clostridia</taxon>
        <taxon>Lachnospirales</taxon>
        <taxon>Lachnospiraceae</taxon>
        <taxon>Candidatus Copromonas (nom. illeg.)</taxon>
    </lineage>
</organism>
<accession>A0A9D1A3F9</accession>
<protein>
    <submittedName>
        <fullName evidence="8">Chromate transporter</fullName>
    </submittedName>
</protein>
<keyword evidence="6 7" id="KW-0472">Membrane</keyword>
<name>A0A9D1A3F9_9FIRM</name>
<evidence type="ECO:0000256" key="3">
    <source>
        <dbReference type="ARBA" id="ARBA00022475"/>
    </source>
</evidence>
<dbReference type="PANTHER" id="PTHR43663:SF1">
    <property type="entry name" value="CHROMATE TRANSPORTER"/>
    <property type="match status" value="1"/>
</dbReference>
<evidence type="ECO:0000313" key="8">
    <source>
        <dbReference type="EMBL" id="HIR05316.1"/>
    </source>
</evidence>